<evidence type="ECO:0000313" key="2">
    <source>
        <dbReference type="EMBL" id="CAJ2508737.1"/>
    </source>
</evidence>
<dbReference type="AlphaFoldDB" id="A0AAI8VPK7"/>
<feature type="compositionally biased region" description="Basic and acidic residues" evidence="1">
    <location>
        <begin position="100"/>
        <end position="110"/>
    </location>
</feature>
<feature type="compositionally biased region" description="Basic and acidic residues" evidence="1">
    <location>
        <begin position="464"/>
        <end position="483"/>
    </location>
</feature>
<feature type="region of interest" description="Disordered" evidence="1">
    <location>
        <begin position="76"/>
        <end position="110"/>
    </location>
</feature>
<feature type="region of interest" description="Disordered" evidence="1">
    <location>
        <begin position="454"/>
        <end position="483"/>
    </location>
</feature>
<dbReference type="Proteomes" id="UP001295740">
    <property type="component" value="Unassembled WGS sequence"/>
</dbReference>
<accession>A0AAI8VPK7</accession>
<organism evidence="2 3">
    <name type="scientific">Anthostomella pinea</name>
    <dbReference type="NCBI Taxonomy" id="933095"/>
    <lineage>
        <taxon>Eukaryota</taxon>
        <taxon>Fungi</taxon>
        <taxon>Dikarya</taxon>
        <taxon>Ascomycota</taxon>
        <taxon>Pezizomycotina</taxon>
        <taxon>Sordariomycetes</taxon>
        <taxon>Xylariomycetidae</taxon>
        <taxon>Xylariales</taxon>
        <taxon>Xylariaceae</taxon>
        <taxon>Anthostomella</taxon>
    </lineage>
</organism>
<gene>
    <name evidence="2" type="ORF">KHLLAP_LOCUS9205</name>
</gene>
<feature type="compositionally biased region" description="Low complexity" evidence="1">
    <location>
        <begin position="90"/>
        <end position="99"/>
    </location>
</feature>
<proteinExistence type="predicted"/>
<comment type="caution">
    <text evidence="2">The sequence shown here is derived from an EMBL/GenBank/DDBJ whole genome shotgun (WGS) entry which is preliminary data.</text>
</comment>
<evidence type="ECO:0000313" key="3">
    <source>
        <dbReference type="Proteomes" id="UP001295740"/>
    </source>
</evidence>
<protein>
    <submittedName>
        <fullName evidence="2">Uu.00g137630.m01.CDS01</fullName>
    </submittedName>
</protein>
<dbReference type="EMBL" id="CAUWAG010000012">
    <property type="protein sequence ID" value="CAJ2508737.1"/>
    <property type="molecule type" value="Genomic_DNA"/>
</dbReference>
<feature type="compositionally biased region" description="Basic and acidic residues" evidence="1">
    <location>
        <begin position="274"/>
        <end position="297"/>
    </location>
</feature>
<keyword evidence="3" id="KW-1185">Reference proteome</keyword>
<reference evidence="2" key="1">
    <citation type="submission" date="2023-10" db="EMBL/GenBank/DDBJ databases">
        <authorList>
            <person name="Hackl T."/>
        </authorList>
    </citation>
    <scope>NUCLEOTIDE SEQUENCE</scope>
</reference>
<sequence>MRNAVPNVIIESVSSSRTERLHRVFSIQISDGRTLSLNTAPHSLRFLRSEQRLVLSEALVVHWILQNSLELPGAQAASFEKQRHRRGQQSTPPSSSPSTDESRPRDDDVSHQANDDIIKYLPTLLVHSSQPTELGLAFNILEPTRGCPISSLAPPLTEAERGIVDFQKGQMMRRLASHISPTRKFGLVAMVLGPPLVSPMSPVSSEEDSWRKAFHSLLEGILRDGEDLAVTISYQSVRRHFDRLGHLLDAVTAPRLVVLDAGEDDNVLVSRSQEVFDERDEARPKTHATEAKHDPKHAAGGQTVSPQQRQPYEGQPEKSNPAPAPSIAVSGLHDWSSGVFGDILFSTIFTQNPTSEFMRGFYHPHRASPPQRNDYPTDISSRGTDNAGYDHEEEHDDIIEDRDNAPIRLLLYECYHAMVCIVKQYYRPSADSNKQEIAARRRLTAALARLDDVDEYTYKRPRRSSGDARPVKRARGDTPEVNE</sequence>
<evidence type="ECO:0000256" key="1">
    <source>
        <dbReference type="SAM" id="MobiDB-lite"/>
    </source>
</evidence>
<name>A0AAI8VPK7_9PEZI</name>
<feature type="region of interest" description="Disordered" evidence="1">
    <location>
        <begin position="270"/>
        <end position="328"/>
    </location>
</feature>